<dbReference type="CDD" id="cd00037">
    <property type="entry name" value="CLECT"/>
    <property type="match status" value="1"/>
</dbReference>
<feature type="domain" description="C-type lectin" evidence="3">
    <location>
        <begin position="48"/>
        <end position="164"/>
    </location>
</feature>
<dbReference type="SUPFAM" id="SSF56436">
    <property type="entry name" value="C-type lectin-like"/>
    <property type="match status" value="2"/>
</dbReference>
<dbReference type="Pfam" id="PF00059">
    <property type="entry name" value="Lectin_C"/>
    <property type="match status" value="1"/>
</dbReference>
<organism evidence="4 5">
    <name type="scientific">Mya arenaria</name>
    <name type="common">Soft-shell clam</name>
    <dbReference type="NCBI Taxonomy" id="6604"/>
    <lineage>
        <taxon>Eukaryota</taxon>
        <taxon>Metazoa</taxon>
        <taxon>Spiralia</taxon>
        <taxon>Lophotrochozoa</taxon>
        <taxon>Mollusca</taxon>
        <taxon>Bivalvia</taxon>
        <taxon>Autobranchia</taxon>
        <taxon>Heteroconchia</taxon>
        <taxon>Euheterodonta</taxon>
        <taxon>Imparidentia</taxon>
        <taxon>Neoheterodontei</taxon>
        <taxon>Myida</taxon>
        <taxon>Myoidea</taxon>
        <taxon>Myidae</taxon>
        <taxon>Mya</taxon>
    </lineage>
</organism>
<dbReference type="SMART" id="SM00034">
    <property type="entry name" value="CLECT"/>
    <property type="match status" value="2"/>
</dbReference>
<proteinExistence type="predicted"/>
<dbReference type="PROSITE" id="PS50041">
    <property type="entry name" value="C_TYPE_LECTIN_2"/>
    <property type="match status" value="1"/>
</dbReference>
<name>A0ABY7EC38_MYAAR</name>
<evidence type="ECO:0000256" key="1">
    <source>
        <dbReference type="SAM" id="MobiDB-lite"/>
    </source>
</evidence>
<dbReference type="EMBL" id="CP111016">
    <property type="protein sequence ID" value="WAR05974.1"/>
    <property type="molecule type" value="Genomic_DNA"/>
</dbReference>
<feature type="compositionally biased region" description="Polar residues" evidence="1">
    <location>
        <begin position="345"/>
        <end position="358"/>
    </location>
</feature>
<keyword evidence="2" id="KW-0472">Membrane</keyword>
<feature type="transmembrane region" description="Helical" evidence="2">
    <location>
        <begin position="383"/>
        <end position="404"/>
    </location>
</feature>
<dbReference type="PANTHER" id="PTHR45710">
    <property type="entry name" value="C-TYPE LECTIN DOMAIN-CONTAINING PROTEIN 180"/>
    <property type="match status" value="1"/>
</dbReference>
<evidence type="ECO:0000313" key="5">
    <source>
        <dbReference type="Proteomes" id="UP001164746"/>
    </source>
</evidence>
<dbReference type="Gene3D" id="3.10.100.10">
    <property type="entry name" value="Mannose-Binding Protein A, subunit A"/>
    <property type="match status" value="2"/>
</dbReference>
<dbReference type="InterPro" id="IPR016186">
    <property type="entry name" value="C-type_lectin-like/link_sf"/>
</dbReference>
<keyword evidence="2" id="KW-1133">Transmembrane helix</keyword>
<evidence type="ECO:0000313" key="4">
    <source>
        <dbReference type="EMBL" id="WAR05974.1"/>
    </source>
</evidence>
<dbReference type="InterPro" id="IPR050828">
    <property type="entry name" value="C-type_lectin/matrix_domain"/>
</dbReference>
<evidence type="ECO:0000259" key="3">
    <source>
        <dbReference type="PROSITE" id="PS50041"/>
    </source>
</evidence>
<accession>A0ABY7EC38</accession>
<keyword evidence="2" id="KW-0812">Transmembrane</keyword>
<evidence type="ECO:0000256" key="2">
    <source>
        <dbReference type="SAM" id="Phobius"/>
    </source>
</evidence>
<feature type="region of interest" description="Disordered" evidence="1">
    <location>
        <begin position="343"/>
        <end position="368"/>
    </location>
</feature>
<protein>
    <submittedName>
        <fullName evidence="4">MRC2-like protein</fullName>
    </submittedName>
</protein>
<sequence>MWRYISCDSKLSFVCKRTEQDPTTTSNTSSTVTTTRTVGGCPTYFKEFENRCYFVNDPTKLVSKASAEKLCQHSGGGLVTINNELQQVFLVSMLKGQIRGLWTALSFEHDTGSFHWPNKIITYENWAPNEPSGGYDNLVDPSLPTPSIAEENCPYYYKPYNDKCYIYISEPKSTWVNSRNICERMSGKIAKLHQTEIFTRSFITASLIGSLDTKAWVTGNGMHPGTCASLHQNILNDVDTNCDEQLGVVCEAECSYNWFLGRLMYSDGRKATYTEPVLNPYASGIACISMQMPYRWKITLEMTTVKHMLCKSDEVTRRMFLEVVTWTDTTTATRTSATLTTAVTGEQTQTKPSFNPSPGSHHADESSNAVRLDKASGLTPGQIIGVVIGVIAGVIALCVCVYIVRNVIVTSEMYQTKLVRDTSIGFDNALFHKDREDSVSLQ</sequence>
<dbReference type="Proteomes" id="UP001164746">
    <property type="component" value="Chromosome 5"/>
</dbReference>
<gene>
    <name evidence="4" type="ORF">MAR_021343</name>
</gene>
<dbReference type="InterPro" id="IPR016187">
    <property type="entry name" value="CTDL_fold"/>
</dbReference>
<keyword evidence="5" id="KW-1185">Reference proteome</keyword>
<reference evidence="4" key="1">
    <citation type="submission" date="2022-11" db="EMBL/GenBank/DDBJ databases">
        <title>Centuries of genome instability and evolution in soft-shell clam transmissible cancer (bioRxiv).</title>
        <authorList>
            <person name="Hart S.F.M."/>
            <person name="Yonemitsu M.A."/>
            <person name="Giersch R.M."/>
            <person name="Beal B.F."/>
            <person name="Arriagada G."/>
            <person name="Davis B.W."/>
            <person name="Ostrander E.A."/>
            <person name="Goff S.P."/>
            <person name="Metzger M.J."/>
        </authorList>
    </citation>
    <scope>NUCLEOTIDE SEQUENCE</scope>
    <source>
        <strain evidence="4">MELC-2E11</strain>
        <tissue evidence="4">Siphon/mantle</tissue>
    </source>
</reference>
<dbReference type="PANTHER" id="PTHR45710:SF31">
    <property type="entry name" value="EARLY ACTIVATION ANTIGEN CD69"/>
    <property type="match status" value="1"/>
</dbReference>
<dbReference type="InterPro" id="IPR001304">
    <property type="entry name" value="C-type_lectin-like"/>
</dbReference>